<gene>
    <name evidence="9" type="ORF">KUF71_004489</name>
</gene>
<keyword evidence="5" id="KW-0479">Metal-binding</keyword>
<evidence type="ECO:0000256" key="3">
    <source>
        <dbReference type="ARBA" id="ARBA00006958"/>
    </source>
</evidence>
<comment type="similarity">
    <text evidence="3">Belongs to the HARBI1 family.</text>
</comment>
<proteinExistence type="inferred from homology"/>
<evidence type="ECO:0000259" key="8">
    <source>
        <dbReference type="Pfam" id="PF13359"/>
    </source>
</evidence>
<dbReference type="PANTHER" id="PTHR22930:SF292">
    <property type="entry name" value="DDE TNP4 DOMAIN-CONTAINING PROTEIN"/>
    <property type="match status" value="1"/>
</dbReference>
<accession>A0AAE1GZI7</accession>
<name>A0AAE1GZI7_9NEOP</name>
<evidence type="ECO:0000256" key="1">
    <source>
        <dbReference type="ARBA" id="ARBA00001968"/>
    </source>
</evidence>
<evidence type="ECO:0000313" key="9">
    <source>
        <dbReference type="EMBL" id="KAK3911581.1"/>
    </source>
</evidence>
<reference evidence="9" key="2">
    <citation type="journal article" date="2023" name="BMC Genomics">
        <title>Pest status, molecular evolution, and epigenetic factors derived from the genome assembly of Frankliniella fusca, a thysanopteran phytovirus vector.</title>
        <authorList>
            <person name="Catto M.A."/>
            <person name="Labadie P.E."/>
            <person name="Jacobson A.L."/>
            <person name="Kennedy G.G."/>
            <person name="Srinivasan R."/>
            <person name="Hunt B.G."/>
        </authorList>
    </citation>
    <scope>NUCLEOTIDE SEQUENCE</scope>
    <source>
        <strain evidence="9">PL_HMW_Pooled</strain>
    </source>
</reference>
<evidence type="ECO:0000256" key="5">
    <source>
        <dbReference type="ARBA" id="ARBA00022723"/>
    </source>
</evidence>
<keyword evidence="10" id="KW-1185">Reference proteome</keyword>
<protein>
    <submittedName>
        <fullName evidence="9">Nuclease</fullName>
    </submittedName>
</protein>
<dbReference type="GO" id="GO:0046872">
    <property type="term" value="F:metal ion binding"/>
    <property type="evidence" value="ECO:0007669"/>
    <property type="project" value="UniProtKB-KW"/>
</dbReference>
<organism evidence="9 10">
    <name type="scientific">Frankliniella fusca</name>
    <dbReference type="NCBI Taxonomy" id="407009"/>
    <lineage>
        <taxon>Eukaryota</taxon>
        <taxon>Metazoa</taxon>
        <taxon>Ecdysozoa</taxon>
        <taxon>Arthropoda</taxon>
        <taxon>Hexapoda</taxon>
        <taxon>Insecta</taxon>
        <taxon>Pterygota</taxon>
        <taxon>Neoptera</taxon>
        <taxon>Paraneoptera</taxon>
        <taxon>Thysanoptera</taxon>
        <taxon>Terebrantia</taxon>
        <taxon>Thripoidea</taxon>
        <taxon>Thripidae</taxon>
        <taxon>Frankliniella</taxon>
    </lineage>
</organism>
<dbReference type="Proteomes" id="UP001219518">
    <property type="component" value="Unassembled WGS sequence"/>
</dbReference>
<dbReference type="GO" id="GO:0005634">
    <property type="term" value="C:nucleus"/>
    <property type="evidence" value="ECO:0007669"/>
    <property type="project" value="UniProtKB-SubCell"/>
</dbReference>
<keyword evidence="7" id="KW-0539">Nucleus</keyword>
<dbReference type="PANTHER" id="PTHR22930">
    <property type="match status" value="1"/>
</dbReference>
<comment type="caution">
    <text evidence="9">The sequence shown here is derived from an EMBL/GenBank/DDBJ whole genome shotgun (WGS) entry which is preliminary data.</text>
</comment>
<evidence type="ECO:0000256" key="7">
    <source>
        <dbReference type="ARBA" id="ARBA00023242"/>
    </source>
</evidence>
<dbReference type="InterPro" id="IPR027806">
    <property type="entry name" value="HARBI1_dom"/>
</dbReference>
<dbReference type="InterPro" id="IPR045249">
    <property type="entry name" value="HARBI1-like"/>
</dbReference>
<evidence type="ECO:0000256" key="6">
    <source>
        <dbReference type="ARBA" id="ARBA00022801"/>
    </source>
</evidence>
<keyword evidence="4" id="KW-0540">Nuclease</keyword>
<dbReference type="AlphaFoldDB" id="A0AAE1GZI7"/>
<comment type="subcellular location">
    <subcellularLocation>
        <location evidence="2">Nucleus</location>
    </subcellularLocation>
</comment>
<keyword evidence="6" id="KW-0378">Hydrolase</keyword>
<dbReference type="Pfam" id="PF13359">
    <property type="entry name" value="DDE_Tnp_4"/>
    <property type="match status" value="1"/>
</dbReference>
<comment type="cofactor">
    <cofactor evidence="1">
        <name>a divalent metal cation</name>
        <dbReference type="ChEBI" id="CHEBI:60240"/>
    </cofactor>
</comment>
<evidence type="ECO:0000256" key="4">
    <source>
        <dbReference type="ARBA" id="ARBA00022722"/>
    </source>
</evidence>
<feature type="domain" description="DDE Tnp4" evidence="8">
    <location>
        <begin position="149"/>
        <end position="297"/>
    </location>
</feature>
<evidence type="ECO:0000313" key="10">
    <source>
        <dbReference type="Proteomes" id="UP001219518"/>
    </source>
</evidence>
<dbReference type="EMBL" id="JAHWGI010000279">
    <property type="protein sequence ID" value="KAK3911581.1"/>
    <property type="molecule type" value="Genomic_DNA"/>
</dbReference>
<sequence>MDEEVVHLIELMMIGALWHQMVNDEFDDEDDNEPMRNEAFRLHFRMNTETLKDLVHLLGNFMGDNEVIHANEDFDLRRILLLVLWILATPDPFRSVALRFGVTPGVLHYHYKYVTWPCPKERAVIKDLCERRSGFPGIVGAVDASYITLCSAPHNEPQRYVNRHHSYAVTLQAVADPALQFRDIHVGEPGSLHDSRIFRRSPVSRKLLEDETLVDQDEHILGDSAYILTNKVLTPFRNNGDLTPLQTNYNRRLSSSRSMVERAFGLLKMKWRRLFFLLARNPEIVVRTIAAFVMLHNFILMRGEPPEVVDEPIQGLEENFDPYADFDHVNVGVEPDHPLQQNARYMGVEKRLHIMNNLPIQL</sequence>
<evidence type="ECO:0000256" key="2">
    <source>
        <dbReference type="ARBA" id="ARBA00004123"/>
    </source>
</evidence>
<reference evidence="9" key="1">
    <citation type="submission" date="2021-07" db="EMBL/GenBank/DDBJ databases">
        <authorList>
            <person name="Catto M.A."/>
            <person name="Jacobson A."/>
            <person name="Kennedy G."/>
            <person name="Labadie P."/>
            <person name="Hunt B.G."/>
            <person name="Srinivasan R."/>
        </authorList>
    </citation>
    <scope>NUCLEOTIDE SEQUENCE</scope>
    <source>
        <strain evidence="9">PL_HMW_Pooled</strain>
        <tissue evidence="9">Head</tissue>
    </source>
</reference>
<dbReference type="GO" id="GO:0016787">
    <property type="term" value="F:hydrolase activity"/>
    <property type="evidence" value="ECO:0007669"/>
    <property type="project" value="UniProtKB-KW"/>
</dbReference>
<dbReference type="GO" id="GO:0004518">
    <property type="term" value="F:nuclease activity"/>
    <property type="evidence" value="ECO:0007669"/>
    <property type="project" value="UniProtKB-KW"/>
</dbReference>